<proteinExistence type="predicted"/>
<evidence type="ECO:0000256" key="1">
    <source>
        <dbReference type="SAM" id="MobiDB-lite"/>
    </source>
</evidence>
<evidence type="ECO:0008006" key="4">
    <source>
        <dbReference type="Google" id="ProtNLM"/>
    </source>
</evidence>
<dbReference type="GeneID" id="92082086"/>
<feature type="region of interest" description="Disordered" evidence="1">
    <location>
        <begin position="58"/>
        <end position="87"/>
    </location>
</feature>
<evidence type="ECO:0000313" key="2">
    <source>
        <dbReference type="EMBL" id="KAK7943689.1"/>
    </source>
</evidence>
<keyword evidence="3" id="KW-1185">Reference proteome</keyword>
<dbReference type="Proteomes" id="UP001391051">
    <property type="component" value="Unassembled WGS sequence"/>
</dbReference>
<organism evidence="2 3">
    <name type="scientific">Apiospora aurea</name>
    <dbReference type="NCBI Taxonomy" id="335848"/>
    <lineage>
        <taxon>Eukaryota</taxon>
        <taxon>Fungi</taxon>
        <taxon>Dikarya</taxon>
        <taxon>Ascomycota</taxon>
        <taxon>Pezizomycotina</taxon>
        <taxon>Sordariomycetes</taxon>
        <taxon>Xylariomycetidae</taxon>
        <taxon>Amphisphaeriales</taxon>
        <taxon>Apiosporaceae</taxon>
        <taxon>Apiospora</taxon>
    </lineage>
</organism>
<feature type="region of interest" description="Disordered" evidence="1">
    <location>
        <begin position="124"/>
        <end position="188"/>
    </location>
</feature>
<gene>
    <name evidence="2" type="ORF">PG986_012802</name>
</gene>
<protein>
    <recommendedName>
        <fullName evidence="4">C2H2-type domain-containing protein</fullName>
    </recommendedName>
</protein>
<sequence length="328" mass="35147">MCEVLLEFDDQGCISAIKTTYCTNHPACCSLVGRLSRPVRIEFKHPQQYNRRAEILSPKPSFGSLHHHHHGSSESPKAPSSPASAIFGKHLTPSLNLPVPNVAHRRHVSSRSLLRTVSDVAQQSLKRSISAPQSSRSPSPTRVPSSSTPSTPRLDVTNPDDGYFNDYFDNHASSPAQAQAQTSTNTTSYQSPVPYQANYCICLTFVYRCGHPVDDLKPSSGNGGRASSMKGKHMICGWACTKEGQCRHTRVTHAVQVPLAFGCSFGEGCHATTRDGGFGPWAVVNTTRLCGIGGSSGSELKESAGGGGGVVGKGVMEVLLESQGDVWR</sequence>
<feature type="compositionally biased region" description="Low complexity" evidence="1">
    <location>
        <begin position="127"/>
        <end position="153"/>
    </location>
</feature>
<feature type="compositionally biased region" description="Low complexity" evidence="1">
    <location>
        <begin position="172"/>
        <end position="188"/>
    </location>
</feature>
<name>A0ABR1Q1H4_9PEZI</name>
<accession>A0ABR1Q1H4</accession>
<evidence type="ECO:0000313" key="3">
    <source>
        <dbReference type="Proteomes" id="UP001391051"/>
    </source>
</evidence>
<dbReference type="EMBL" id="JAQQWE010000008">
    <property type="protein sequence ID" value="KAK7943689.1"/>
    <property type="molecule type" value="Genomic_DNA"/>
</dbReference>
<reference evidence="2 3" key="1">
    <citation type="submission" date="2023-01" db="EMBL/GenBank/DDBJ databases">
        <title>Analysis of 21 Apiospora genomes using comparative genomics revels a genus with tremendous synthesis potential of carbohydrate active enzymes and secondary metabolites.</title>
        <authorList>
            <person name="Sorensen T."/>
        </authorList>
    </citation>
    <scope>NUCLEOTIDE SEQUENCE [LARGE SCALE GENOMIC DNA]</scope>
    <source>
        <strain evidence="2 3">CBS 24483</strain>
    </source>
</reference>
<comment type="caution">
    <text evidence="2">The sequence shown here is derived from an EMBL/GenBank/DDBJ whole genome shotgun (WGS) entry which is preliminary data.</text>
</comment>
<dbReference type="RefSeq" id="XP_066695720.1">
    <property type="nucleotide sequence ID" value="XM_066849024.1"/>
</dbReference>
<feature type="compositionally biased region" description="Low complexity" evidence="1">
    <location>
        <begin position="73"/>
        <end position="85"/>
    </location>
</feature>